<name>A0AA86T4M1_9FABA</name>
<evidence type="ECO:0000313" key="19">
    <source>
        <dbReference type="Proteomes" id="UP001189624"/>
    </source>
</evidence>
<evidence type="ECO:0000256" key="8">
    <source>
        <dbReference type="ARBA" id="ARBA00022729"/>
    </source>
</evidence>
<dbReference type="AlphaFoldDB" id="A0AA86T4M1"/>
<sequence length="398" mass="45490">MVTSPLQKMCNTLKLNNPFKNRLLVMFTMVLSLPFNVQSQDDEQNLPPLPQTIHPSKGIVIAVLSTLFAITLILLLYVKFCRVNPHQLFTRNSNLQNFHPTRSRSRVSGIDKEVVETLPFFTFSSLKGSKEGLECTVCLSKFEDTETLRLLPKCKHAFHMNCIDKWFESHSTCPLCRCRVEAGDIENLNYSLSSRFLRVPSNLTEEPNLEIIVHREPSHRGSSRRCFRDAGNCKKQELLIGDSSGGGSATKWNKHVHVTNHKIVITDVFTRSRWSDINSSDLLSLNSEMLNDVCSTRFCFCSLEATEDSGKLHRSWSCDEEENSFTALNSAEKRCMSEIANVPRFAQMRKEKRIGESVTSNERLGRVWLPIARRTVQWFAKQEKNWGELERKTLASNV</sequence>
<dbReference type="CDD" id="cd16461">
    <property type="entry name" value="RING-H2_EL5-like"/>
    <property type="match status" value="1"/>
</dbReference>
<dbReference type="InterPro" id="IPR013083">
    <property type="entry name" value="Znf_RING/FYVE/PHD"/>
</dbReference>
<evidence type="ECO:0000256" key="15">
    <source>
        <dbReference type="PROSITE-ProRule" id="PRU00175"/>
    </source>
</evidence>
<comment type="pathway">
    <text evidence="3">Protein modification; protein ubiquitination.</text>
</comment>
<comment type="similarity">
    <text evidence="14">Belongs to the RING-type zinc finger family. ATL subfamily.</text>
</comment>
<comment type="subcellular location">
    <subcellularLocation>
        <location evidence="2">Membrane</location>
        <topology evidence="2">Single-pass membrane protein</topology>
    </subcellularLocation>
</comment>
<evidence type="ECO:0000256" key="7">
    <source>
        <dbReference type="ARBA" id="ARBA00022723"/>
    </source>
</evidence>
<keyword evidence="5" id="KW-0808">Transferase</keyword>
<evidence type="ECO:0000256" key="12">
    <source>
        <dbReference type="ARBA" id="ARBA00022989"/>
    </source>
</evidence>
<evidence type="ECO:0000313" key="18">
    <source>
        <dbReference type="EMBL" id="CAJ1973890.1"/>
    </source>
</evidence>
<evidence type="ECO:0000256" key="6">
    <source>
        <dbReference type="ARBA" id="ARBA00022692"/>
    </source>
</evidence>
<evidence type="ECO:0000256" key="14">
    <source>
        <dbReference type="ARBA" id="ARBA00024209"/>
    </source>
</evidence>
<reference evidence="18" key="1">
    <citation type="submission" date="2023-10" db="EMBL/GenBank/DDBJ databases">
        <authorList>
            <person name="Domelevo Entfellner J.-B."/>
        </authorList>
    </citation>
    <scope>NUCLEOTIDE SEQUENCE</scope>
</reference>
<dbReference type="GO" id="GO:0016020">
    <property type="term" value="C:membrane"/>
    <property type="evidence" value="ECO:0007669"/>
    <property type="project" value="UniProtKB-SubCell"/>
</dbReference>
<evidence type="ECO:0000256" key="9">
    <source>
        <dbReference type="ARBA" id="ARBA00022771"/>
    </source>
</evidence>
<dbReference type="Gene3D" id="3.30.40.10">
    <property type="entry name" value="Zinc/RING finger domain, C3HC4 (zinc finger)"/>
    <property type="match status" value="1"/>
</dbReference>
<evidence type="ECO:0000256" key="11">
    <source>
        <dbReference type="ARBA" id="ARBA00022833"/>
    </source>
</evidence>
<evidence type="ECO:0000256" key="3">
    <source>
        <dbReference type="ARBA" id="ARBA00004906"/>
    </source>
</evidence>
<keyword evidence="10" id="KW-0833">Ubl conjugation pathway</keyword>
<dbReference type="Proteomes" id="UP001189624">
    <property type="component" value="Chromosome 9"/>
</dbReference>
<dbReference type="PANTHER" id="PTHR46539:SF18">
    <property type="entry name" value="RING-H2 FINGER PROTEIN ATL4J"/>
    <property type="match status" value="1"/>
</dbReference>
<evidence type="ECO:0000256" key="5">
    <source>
        <dbReference type="ARBA" id="ARBA00022679"/>
    </source>
</evidence>
<evidence type="ECO:0000256" key="16">
    <source>
        <dbReference type="SAM" id="Phobius"/>
    </source>
</evidence>
<keyword evidence="11" id="KW-0862">Zinc</keyword>
<dbReference type="Pfam" id="PF13639">
    <property type="entry name" value="zf-RING_2"/>
    <property type="match status" value="1"/>
</dbReference>
<protein>
    <recommendedName>
        <fullName evidence="4">RING-type E3 ubiquitin transferase</fullName>
        <ecNumber evidence="4">2.3.2.27</ecNumber>
    </recommendedName>
</protein>
<feature type="domain" description="RING-type" evidence="17">
    <location>
        <begin position="135"/>
        <end position="177"/>
    </location>
</feature>
<evidence type="ECO:0000256" key="1">
    <source>
        <dbReference type="ARBA" id="ARBA00000900"/>
    </source>
</evidence>
<dbReference type="GO" id="GO:0008270">
    <property type="term" value="F:zinc ion binding"/>
    <property type="evidence" value="ECO:0007669"/>
    <property type="project" value="UniProtKB-KW"/>
</dbReference>
<evidence type="ECO:0000256" key="4">
    <source>
        <dbReference type="ARBA" id="ARBA00012483"/>
    </source>
</evidence>
<keyword evidence="8" id="KW-0732">Signal</keyword>
<evidence type="ECO:0000256" key="2">
    <source>
        <dbReference type="ARBA" id="ARBA00004167"/>
    </source>
</evidence>
<evidence type="ECO:0000256" key="10">
    <source>
        <dbReference type="ARBA" id="ARBA00022786"/>
    </source>
</evidence>
<dbReference type="PROSITE" id="PS50089">
    <property type="entry name" value="ZF_RING_2"/>
    <property type="match status" value="1"/>
</dbReference>
<dbReference type="SMART" id="SM00184">
    <property type="entry name" value="RING"/>
    <property type="match status" value="1"/>
</dbReference>
<dbReference type="FunFam" id="3.30.40.10:FF:000285">
    <property type="entry name" value="RING-H2 finger protein ATL43"/>
    <property type="match status" value="1"/>
</dbReference>
<keyword evidence="13 16" id="KW-0472">Membrane</keyword>
<proteinExistence type="inferred from homology"/>
<evidence type="ECO:0000259" key="17">
    <source>
        <dbReference type="PROSITE" id="PS50089"/>
    </source>
</evidence>
<feature type="transmembrane region" description="Helical" evidence="16">
    <location>
        <begin position="58"/>
        <end position="78"/>
    </location>
</feature>
<keyword evidence="19" id="KW-1185">Reference proteome</keyword>
<gene>
    <name evidence="18" type="ORF">AYBTSS11_LOCUS25957</name>
</gene>
<keyword evidence="12 16" id="KW-1133">Transmembrane helix</keyword>
<dbReference type="GO" id="GO:0061630">
    <property type="term" value="F:ubiquitin protein ligase activity"/>
    <property type="evidence" value="ECO:0007669"/>
    <property type="project" value="UniProtKB-EC"/>
</dbReference>
<dbReference type="Gramene" id="rna-AYBTSS11_LOCUS25957">
    <property type="protein sequence ID" value="CAJ1973890.1"/>
    <property type="gene ID" value="gene-AYBTSS11_LOCUS25957"/>
</dbReference>
<dbReference type="SUPFAM" id="SSF57850">
    <property type="entry name" value="RING/U-box"/>
    <property type="match status" value="1"/>
</dbReference>
<keyword evidence="6 16" id="KW-0812">Transmembrane</keyword>
<dbReference type="EC" id="2.3.2.27" evidence="4"/>
<dbReference type="PANTHER" id="PTHR46539">
    <property type="entry name" value="E3 UBIQUITIN-PROTEIN LIGASE ATL42"/>
    <property type="match status" value="1"/>
</dbReference>
<evidence type="ECO:0000256" key="13">
    <source>
        <dbReference type="ARBA" id="ARBA00023136"/>
    </source>
</evidence>
<keyword evidence="9 15" id="KW-0863">Zinc-finger</keyword>
<comment type="catalytic activity">
    <reaction evidence="1">
        <text>S-ubiquitinyl-[E2 ubiquitin-conjugating enzyme]-L-cysteine + [acceptor protein]-L-lysine = [E2 ubiquitin-conjugating enzyme]-L-cysteine + N(6)-ubiquitinyl-[acceptor protein]-L-lysine.</text>
        <dbReference type="EC" id="2.3.2.27"/>
    </reaction>
</comment>
<dbReference type="EMBL" id="OY731406">
    <property type="protein sequence ID" value="CAJ1973890.1"/>
    <property type="molecule type" value="Genomic_DNA"/>
</dbReference>
<organism evidence="18 19">
    <name type="scientific">Sphenostylis stenocarpa</name>
    <dbReference type="NCBI Taxonomy" id="92480"/>
    <lineage>
        <taxon>Eukaryota</taxon>
        <taxon>Viridiplantae</taxon>
        <taxon>Streptophyta</taxon>
        <taxon>Embryophyta</taxon>
        <taxon>Tracheophyta</taxon>
        <taxon>Spermatophyta</taxon>
        <taxon>Magnoliopsida</taxon>
        <taxon>eudicotyledons</taxon>
        <taxon>Gunneridae</taxon>
        <taxon>Pentapetalae</taxon>
        <taxon>rosids</taxon>
        <taxon>fabids</taxon>
        <taxon>Fabales</taxon>
        <taxon>Fabaceae</taxon>
        <taxon>Papilionoideae</taxon>
        <taxon>50 kb inversion clade</taxon>
        <taxon>NPAAA clade</taxon>
        <taxon>indigoferoid/millettioid clade</taxon>
        <taxon>Phaseoleae</taxon>
        <taxon>Sphenostylis</taxon>
    </lineage>
</organism>
<accession>A0AA86T4M1</accession>
<keyword evidence="7" id="KW-0479">Metal-binding</keyword>
<dbReference type="InterPro" id="IPR001841">
    <property type="entry name" value="Znf_RING"/>
</dbReference>